<dbReference type="AlphaFoldDB" id="A0AAV7U3L3"/>
<organism evidence="2 3">
    <name type="scientific">Pleurodeles waltl</name>
    <name type="common">Iberian ribbed newt</name>
    <dbReference type="NCBI Taxonomy" id="8319"/>
    <lineage>
        <taxon>Eukaryota</taxon>
        <taxon>Metazoa</taxon>
        <taxon>Chordata</taxon>
        <taxon>Craniata</taxon>
        <taxon>Vertebrata</taxon>
        <taxon>Euteleostomi</taxon>
        <taxon>Amphibia</taxon>
        <taxon>Batrachia</taxon>
        <taxon>Caudata</taxon>
        <taxon>Salamandroidea</taxon>
        <taxon>Salamandridae</taxon>
        <taxon>Pleurodelinae</taxon>
        <taxon>Pleurodeles</taxon>
    </lineage>
</organism>
<feature type="region of interest" description="Disordered" evidence="1">
    <location>
        <begin position="189"/>
        <end position="219"/>
    </location>
</feature>
<protein>
    <submittedName>
        <fullName evidence="2">Uncharacterized protein</fullName>
    </submittedName>
</protein>
<feature type="region of interest" description="Disordered" evidence="1">
    <location>
        <begin position="82"/>
        <end position="132"/>
    </location>
</feature>
<gene>
    <name evidence="2" type="ORF">NDU88_007863</name>
</gene>
<proteinExistence type="predicted"/>
<sequence length="219" mass="23374">MCHRSKQAHRRAGTTRPSGRRAIHKLFSWPEVVIGARGVQLRREPGGQEYTVQLQEACPQAVFVPGGANWCQRVPAARGAGGPELRGPLAPGPPTSSHRARSHSLVPEGSRCAGSRRARTTRPSGTSGTTATHKLPLCQEPLVGSGGVTLRGKPEGQDYAAQWHQWKKGHSQAVFVAGGAHRCQRGPMAREAPRCMPGPRAGRSAPLRAWTGGGLDPLF</sequence>
<feature type="region of interest" description="Disordered" evidence="1">
    <location>
        <begin position="1"/>
        <end position="20"/>
    </location>
</feature>
<evidence type="ECO:0000256" key="1">
    <source>
        <dbReference type="SAM" id="MobiDB-lite"/>
    </source>
</evidence>
<evidence type="ECO:0000313" key="3">
    <source>
        <dbReference type="Proteomes" id="UP001066276"/>
    </source>
</evidence>
<accession>A0AAV7U3L3</accession>
<comment type="caution">
    <text evidence="2">The sequence shown here is derived from an EMBL/GenBank/DDBJ whole genome shotgun (WGS) entry which is preliminary data.</text>
</comment>
<dbReference type="Proteomes" id="UP001066276">
    <property type="component" value="Chromosome 3_2"/>
</dbReference>
<feature type="compositionally biased region" description="Low complexity" evidence="1">
    <location>
        <begin position="121"/>
        <end position="132"/>
    </location>
</feature>
<reference evidence="2" key="1">
    <citation type="journal article" date="2022" name="bioRxiv">
        <title>Sequencing and chromosome-scale assembly of the giantPleurodeles waltlgenome.</title>
        <authorList>
            <person name="Brown T."/>
            <person name="Elewa A."/>
            <person name="Iarovenko S."/>
            <person name="Subramanian E."/>
            <person name="Araus A.J."/>
            <person name="Petzold A."/>
            <person name="Susuki M."/>
            <person name="Suzuki K.-i.T."/>
            <person name="Hayashi T."/>
            <person name="Toyoda A."/>
            <person name="Oliveira C."/>
            <person name="Osipova E."/>
            <person name="Leigh N.D."/>
            <person name="Simon A."/>
            <person name="Yun M.H."/>
        </authorList>
    </citation>
    <scope>NUCLEOTIDE SEQUENCE</scope>
    <source>
        <strain evidence="2">20211129_DDA</strain>
        <tissue evidence="2">Liver</tissue>
    </source>
</reference>
<keyword evidence="3" id="KW-1185">Reference proteome</keyword>
<name>A0AAV7U3L3_PLEWA</name>
<evidence type="ECO:0000313" key="2">
    <source>
        <dbReference type="EMBL" id="KAJ1182679.1"/>
    </source>
</evidence>
<dbReference type="EMBL" id="JANPWB010000006">
    <property type="protein sequence ID" value="KAJ1182679.1"/>
    <property type="molecule type" value="Genomic_DNA"/>
</dbReference>